<keyword evidence="8" id="KW-1185">Reference proteome</keyword>
<evidence type="ECO:0000256" key="2">
    <source>
        <dbReference type="ARBA" id="ARBA00010961"/>
    </source>
</evidence>
<dbReference type="PANTHER" id="PTHR33217:SF8">
    <property type="entry name" value="MUTATOR FAMILY TRANSPOSASE"/>
    <property type="match status" value="1"/>
</dbReference>
<evidence type="ECO:0000313" key="8">
    <source>
        <dbReference type="Proteomes" id="UP000078390"/>
    </source>
</evidence>
<accession>A0A179D3U6</accession>
<dbReference type="Pfam" id="PF00872">
    <property type="entry name" value="Transposase_mut"/>
    <property type="match status" value="1"/>
</dbReference>
<comment type="function">
    <text evidence="1 6">Required for the transposition of the insertion element.</text>
</comment>
<dbReference type="NCBIfam" id="NF033543">
    <property type="entry name" value="transpos_IS256"/>
    <property type="match status" value="1"/>
</dbReference>
<evidence type="ECO:0000256" key="1">
    <source>
        <dbReference type="ARBA" id="ARBA00002190"/>
    </source>
</evidence>
<dbReference type="AlphaFoldDB" id="A0A179D3U6"/>
<keyword evidence="6" id="KW-0814">Transposable element</keyword>
<proteinExistence type="inferred from homology"/>
<dbReference type="PANTHER" id="PTHR33217">
    <property type="entry name" value="TRANSPOSASE FOR INSERTION SEQUENCE ELEMENT IS1081"/>
    <property type="match status" value="1"/>
</dbReference>
<gene>
    <name evidence="7" type="ORF">TDIS_1653</name>
</gene>
<dbReference type="PATRIC" id="fig|999894.6.peg.1650"/>
<protein>
    <recommendedName>
        <fullName evidence="6">Mutator family transposase</fullName>
    </recommendedName>
</protein>
<keyword evidence="3 6" id="KW-0815">Transposition</keyword>
<dbReference type="EMBL" id="LWLG01000013">
    <property type="protein sequence ID" value="OAQ20298.1"/>
    <property type="molecule type" value="Genomic_DNA"/>
</dbReference>
<dbReference type="RefSeq" id="WP_068671193.1">
    <property type="nucleotide sequence ID" value="NZ_LWLG01000013.1"/>
</dbReference>
<dbReference type="GO" id="GO:0004803">
    <property type="term" value="F:transposase activity"/>
    <property type="evidence" value="ECO:0007669"/>
    <property type="project" value="UniProtKB-UniRule"/>
</dbReference>
<evidence type="ECO:0000256" key="5">
    <source>
        <dbReference type="ARBA" id="ARBA00023172"/>
    </source>
</evidence>
<keyword evidence="4 6" id="KW-0238">DNA-binding</keyword>
<dbReference type="GO" id="GO:0003677">
    <property type="term" value="F:DNA binding"/>
    <property type="evidence" value="ECO:0007669"/>
    <property type="project" value="UniProtKB-UniRule"/>
</dbReference>
<evidence type="ECO:0000256" key="6">
    <source>
        <dbReference type="RuleBase" id="RU365089"/>
    </source>
</evidence>
<name>A0A179D3U6_9BACT</name>
<dbReference type="OrthoDB" id="9779930at2"/>
<dbReference type="GO" id="GO:0006313">
    <property type="term" value="P:DNA transposition"/>
    <property type="evidence" value="ECO:0007669"/>
    <property type="project" value="UniProtKB-UniRule"/>
</dbReference>
<comment type="similarity">
    <text evidence="2 6">Belongs to the transposase mutator family.</text>
</comment>
<evidence type="ECO:0000256" key="4">
    <source>
        <dbReference type="ARBA" id="ARBA00023125"/>
    </source>
</evidence>
<keyword evidence="5 6" id="KW-0233">DNA recombination</keyword>
<comment type="caution">
    <text evidence="7">The sequence shown here is derived from an EMBL/GenBank/DDBJ whole genome shotgun (WGS) entry which is preliminary data.</text>
</comment>
<dbReference type="Proteomes" id="UP000078390">
    <property type="component" value="Unassembled WGS sequence"/>
</dbReference>
<organism evidence="7 8">
    <name type="scientific">Thermosulfurimonas dismutans</name>
    <dbReference type="NCBI Taxonomy" id="999894"/>
    <lineage>
        <taxon>Bacteria</taxon>
        <taxon>Pseudomonadati</taxon>
        <taxon>Thermodesulfobacteriota</taxon>
        <taxon>Thermodesulfobacteria</taxon>
        <taxon>Thermodesulfobacteriales</taxon>
        <taxon>Thermodesulfobacteriaceae</taxon>
        <taxon>Thermosulfurimonas</taxon>
    </lineage>
</organism>
<dbReference type="STRING" id="999894.TDIS_1653"/>
<sequence length="387" mass="45056">MARAKKAPQPEEVQATIKELVRRTLREALEAELEEFLGYGRYERSDTDNSRNGYSSKTIKTSSGALEIKVPRDRKGEFEPQIVRKRQTMLDEIENQIVALYAKGMSTRDIQEILSEMYGFDVSPSLISKITDRLLPEIEEWRSRPLKEKYFLIWIDCIFYKAREEGQVRNKAVYVAIGLDLEGYKEILGFWINGTESSRFWLGVLNDLKSRGVKDVFIFSVDGLSGLEKAIGAVYPRADIQRCIVHQIRNSLRYVAWKERREIARDLKRIYGAATLEAAERELEAFSEKWGSKYPHVVKSWQANWEALTAFFRYPVEIRRVMYTTNIIESVNSKFRKATAGRRVFPTEESLLKCLYMAAMELERKWAQIKGWPQIYGQIAILFEDRL</sequence>
<reference evidence="7 8" key="1">
    <citation type="submission" date="2016-04" db="EMBL/GenBank/DDBJ databases">
        <title>Genome analysis of Thermosulfurimonas dismutans, the first thermophilic sulfur-disproportionating bacterium of the phylum Thermodesulfobacteria.</title>
        <authorList>
            <person name="Mardanov A.V."/>
            <person name="Beletsky A.V."/>
            <person name="Kadnikov V.V."/>
            <person name="Slobodkin A.I."/>
            <person name="Ravin N.V."/>
        </authorList>
    </citation>
    <scope>NUCLEOTIDE SEQUENCE [LARGE SCALE GENOMIC DNA]</scope>
    <source>
        <strain evidence="7 8">S95</strain>
    </source>
</reference>
<evidence type="ECO:0000313" key="7">
    <source>
        <dbReference type="EMBL" id="OAQ20298.1"/>
    </source>
</evidence>
<dbReference type="InterPro" id="IPR001207">
    <property type="entry name" value="Transposase_mutator"/>
</dbReference>
<evidence type="ECO:0000256" key="3">
    <source>
        <dbReference type="ARBA" id="ARBA00022578"/>
    </source>
</evidence>
<dbReference type="PROSITE" id="PS01007">
    <property type="entry name" value="TRANSPOSASE_MUTATOR"/>
    <property type="match status" value="1"/>
</dbReference>